<dbReference type="PANTHER" id="PTHR43442">
    <property type="entry name" value="GLUCONOKINASE-RELATED"/>
    <property type="match status" value="1"/>
</dbReference>
<dbReference type="InterPro" id="IPR006001">
    <property type="entry name" value="Therm_gnt_kin"/>
</dbReference>
<evidence type="ECO:0000256" key="1">
    <source>
        <dbReference type="ARBA" id="ARBA00004875"/>
    </source>
</evidence>
<keyword evidence="6 9" id="KW-0418">Kinase</keyword>
<evidence type="ECO:0000313" key="12">
    <source>
        <dbReference type="Proteomes" id="UP000622797"/>
    </source>
</evidence>
<keyword evidence="7 9" id="KW-0067">ATP-binding</keyword>
<dbReference type="PANTHER" id="PTHR43442:SF3">
    <property type="entry name" value="GLUCONOKINASE-RELATED"/>
    <property type="match status" value="1"/>
</dbReference>
<feature type="region of interest" description="Disordered" evidence="10">
    <location>
        <begin position="1"/>
        <end position="38"/>
    </location>
</feature>
<keyword evidence="5 9" id="KW-0547">Nucleotide-binding</keyword>
<dbReference type="InterPro" id="IPR027417">
    <property type="entry name" value="P-loop_NTPase"/>
</dbReference>
<dbReference type="GO" id="GO:0046316">
    <property type="term" value="F:gluconokinase activity"/>
    <property type="evidence" value="ECO:0007669"/>
    <property type="project" value="UniProtKB-EC"/>
</dbReference>
<comment type="caution">
    <text evidence="11">The sequence shown here is derived from an EMBL/GenBank/DDBJ whole genome shotgun (WGS) entry which is preliminary data.</text>
</comment>
<dbReference type="GO" id="GO:0005975">
    <property type="term" value="P:carbohydrate metabolic process"/>
    <property type="evidence" value="ECO:0007669"/>
    <property type="project" value="InterPro"/>
</dbReference>
<sequence>MLSYDSAPMPLQASTKPASIALPPSLQAAPTNASSMTVAPPSLNSAAVNGREPQGKQHIWLVTGPAGCGKTTVAGHLAQALGMPYIEGDSFHPPANIEKMRNGIPLTDADRWDWLTALREESIGRLNAGSSGVVLTCSALKRKYRDVIRVAGYYDHRILIHFVFLDASEEVLLSRVAQRQNHYMGANMVHSQFDILERPLADEKDVITIDVSRTQEEVERDALTNVLETMASSSEKP</sequence>
<dbReference type="GO" id="GO:0005737">
    <property type="term" value="C:cytoplasm"/>
    <property type="evidence" value="ECO:0007669"/>
    <property type="project" value="TreeGrafter"/>
</dbReference>
<evidence type="ECO:0000256" key="10">
    <source>
        <dbReference type="SAM" id="MobiDB-lite"/>
    </source>
</evidence>
<evidence type="ECO:0000256" key="5">
    <source>
        <dbReference type="ARBA" id="ARBA00022741"/>
    </source>
</evidence>
<comment type="pathway">
    <text evidence="1 9">Carbohydrate acid metabolism; D-gluconate degradation.</text>
</comment>
<dbReference type="Proteomes" id="UP000622797">
    <property type="component" value="Unassembled WGS sequence"/>
</dbReference>
<gene>
    <name evidence="11" type="ORF">FSARC_13385</name>
</gene>
<dbReference type="EC" id="2.7.1.12" evidence="3 9"/>
<evidence type="ECO:0000256" key="3">
    <source>
        <dbReference type="ARBA" id="ARBA00012054"/>
    </source>
</evidence>
<evidence type="ECO:0000256" key="4">
    <source>
        <dbReference type="ARBA" id="ARBA00022679"/>
    </source>
</evidence>
<keyword evidence="12" id="KW-1185">Reference proteome</keyword>
<reference evidence="11" key="2">
    <citation type="submission" date="2020-05" db="EMBL/GenBank/DDBJ databases">
        <authorList>
            <person name="Kim H.-S."/>
            <person name="Proctor R.H."/>
            <person name="Brown D.W."/>
        </authorList>
    </citation>
    <scope>NUCLEOTIDE SEQUENCE</scope>
    <source>
        <strain evidence="11">NRRL 20472</strain>
    </source>
</reference>
<dbReference type="CDD" id="cd02021">
    <property type="entry name" value="GntK"/>
    <property type="match status" value="1"/>
</dbReference>
<organism evidence="11 12">
    <name type="scientific">Fusarium sarcochroum</name>
    <dbReference type="NCBI Taxonomy" id="1208366"/>
    <lineage>
        <taxon>Eukaryota</taxon>
        <taxon>Fungi</taxon>
        <taxon>Dikarya</taxon>
        <taxon>Ascomycota</taxon>
        <taxon>Pezizomycotina</taxon>
        <taxon>Sordariomycetes</taxon>
        <taxon>Hypocreomycetidae</taxon>
        <taxon>Hypocreales</taxon>
        <taxon>Nectriaceae</taxon>
        <taxon>Fusarium</taxon>
        <taxon>Fusarium lateritium species complex</taxon>
    </lineage>
</organism>
<feature type="compositionally biased region" description="Polar residues" evidence="10">
    <location>
        <begin position="28"/>
        <end position="38"/>
    </location>
</feature>
<evidence type="ECO:0000256" key="9">
    <source>
        <dbReference type="RuleBase" id="RU363066"/>
    </source>
</evidence>
<dbReference type="GO" id="GO:0005524">
    <property type="term" value="F:ATP binding"/>
    <property type="evidence" value="ECO:0007669"/>
    <property type="project" value="UniProtKB-KW"/>
</dbReference>
<accession>A0A8H4WTM8</accession>
<dbReference type="NCBIfam" id="TIGR01313">
    <property type="entry name" value="therm_gnt_kin"/>
    <property type="match status" value="1"/>
</dbReference>
<name>A0A8H4WTM8_9HYPO</name>
<dbReference type="SUPFAM" id="SSF52540">
    <property type="entry name" value="P-loop containing nucleoside triphosphate hydrolases"/>
    <property type="match status" value="1"/>
</dbReference>
<dbReference type="Pfam" id="PF13671">
    <property type="entry name" value="AAA_33"/>
    <property type="match status" value="1"/>
</dbReference>
<evidence type="ECO:0000256" key="7">
    <source>
        <dbReference type="ARBA" id="ARBA00022840"/>
    </source>
</evidence>
<dbReference type="FunFam" id="3.40.50.300:FF:001607">
    <property type="entry name" value="Gluconokinase"/>
    <property type="match status" value="1"/>
</dbReference>
<dbReference type="OrthoDB" id="275177at2759"/>
<evidence type="ECO:0000256" key="8">
    <source>
        <dbReference type="ARBA" id="ARBA00048090"/>
    </source>
</evidence>
<protein>
    <recommendedName>
        <fullName evidence="3 9">Gluconokinase</fullName>
        <ecNumber evidence="3 9">2.7.1.12</ecNumber>
    </recommendedName>
</protein>
<reference evidence="11" key="1">
    <citation type="journal article" date="2020" name="BMC Genomics">
        <title>Correction to: Identification and distribution of gene clusters required for synthesis of sphingolipid metabolism inhibitors in diverse species of the filamentous fungus Fusarium.</title>
        <authorList>
            <person name="Kim H.S."/>
            <person name="Lohmar J.M."/>
            <person name="Busman M."/>
            <person name="Brown D.W."/>
            <person name="Naumann T.A."/>
            <person name="Divon H.H."/>
            <person name="Lysoe E."/>
            <person name="Uhlig S."/>
            <person name="Proctor R.H."/>
        </authorList>
    </citation>
    <scope>NUCLEOTIDE SEQUENCE</scope>
    <source>
        <strain evidence="11">NRRL 20472</strain>
    </source>
</reference>
<comment type="catalytic activity">
    <reaction evidence="8 9">
        <text>D-gluconate + ATP = 6-phospho-D-gluconate + ADP + H(+)</text>
        <dbReference type="Rhea" id="RHEA:19433"/>
        <dbReference type="ChEBI" id="CHEBI:15378"/>
        <dbReference type="ChEBI" id="CHEBI:18391"/>
        <dbReference type="ChEBI" id="CHEBI:30616"/>
        <dbReference type="ChEBI" id="CHEBI:58759"/>
        <dbReference type="ChEBI" id="CHEBI:456216"/>
        <dbReference type="EC" id="2.7.1.12"/>
    </reaction>
</comment>
<dbReference type="EMBL" id="JABEXW010000993">
    <property type="protein sequence ID" value="KAF4949847.1"/>
    <property type="molecule type" value="Genomic_DNA"/>
</dbReference>
<keyword evidence="4 9" id="KW-0808">Transferase</keyword>
<dbReference type="Gene3D" id="3.40.50.300">
    <property type="entry name" value="P-loop containing nucleotide triphosphate hydrolases"/>
    <property type="match status" value="1"/>
</dbReference>
<dbReference type="UniPathway" id="UPA00792"/>
<evidence type="ECO:0000256" key="2">
    <source>
        <dbReference type="ARBA" id="ARBA00008420"/>
    </source>
</evidence>
<dbReference type="AlphaFoldDB" id="A0A8H4WTM8"/>
<comment type="similarity">
    <text evidence="2 9">Belongs to the gluconokinase GntK/GntV family.</text>
</comment>
<proteinExistence type="inferred from homology"/>
<evidence type="ECO:0000256" key="6">
    <source>
        <dbReference type="ARBA" id="ARBA00022777"/>
    </source>
</evidence>
<evidence type="ECO:0000313" key="11">
    <source>
        <dbReference type="EMBL" id="KAF4949847.1"/>
    </source>
</evidence>